<feature type="signal peptide" evidence="1">
    <location>
        <begin position="1"/>
        <end position="23"/>
    </location>
</feature>
<dbReference type="AlphaFoldDB" id="A0A1W2G6G8"/>
<organism evidence="2 3">
    <name type="scientific">Reichenbachiella faecimaris</name>
    <dbReference type="NCBI Taxonomy" id="692418"/>
    <lineage>
        <taxon>Bacteria</taxon>
        <taxon>Pseudomonadati</taxon>
        <taxon>Bacteroidota</taxon>
        <taxon>Cytophagia</taxon>
        <taxon>Cytophagales</taxon>
        <taxon>Reichenbachiellaceae</taxon>
        <taxon>Reichenbachiella</taxon>
    </lineage>
</organism>
<dbReference type="STRING" id="692418.SAMN04488029_0613"/>
<keyword evidence="3" id="KW-1185">Reference proteome</keyword>
<name>A0A1W2G6G8_REIFA</name>
<protein>
    <recommendedName>
        <fullName evidence="4">DUF4136 domain-containing protein</fullName>
    </recommendedName>
</protein>
<accession>A0A1W2G6G8</accession>
<gene>
    <name evidence="2" type="ORF">SAMN04488029_0613</name>
</gene>
<evidence type="ECO:0000313" key="3">
    <source>
        <dbReference type="Proteomes" id="UP000192472"/>
    </source>
</evidence>
<evidence type="ECO:0008006" key="4">
    <source>
        <dbReference type="Google" id="ProtNLM"/>
    </source>
</evidence>
<dbReference type="RefSeq" id="WP_084370940.1">
    <property type="nucleotide sequence ID" value="NZ_FWYF01000001.1"/>
</dbReference>
<evidence type="ECO:0000313" key="2">
    <source>
        <dbReference type="EMBL" id="SMD32270.1"/>
    </source>
</evidence>
<dbReference type="Proteomes" id="UP000192472">
    <property type="component" value="Unassembled WGS sequence"/>
</dbReference>
<sequence>MTLTKQTLFSLVAMILFSNLVWANHPVEVIKQDPAPEAIINKLLLIVLLRTNENRVTLEDELGYDLGDYGISTVSSHKTRLAGSERLSKKDVRAVCDKYGADGVLVVRLVDIEEENSYSYNQRSQYTGAGFTSANSSGVVIAGGQSYSWGDYAYGNYFDAVSSDRIEIQSDIYHVGSDKQLMTDDIIMRIDPREIENSIAKFAKKLSKKVSKQKYIVRSK</sequence>
<evidence type="ECO:0000256" key="1">
    <source>
        <dbReference type="SAM" id="SignalP"/>
    </source>
</evidence>
<feature type="chain" id="PRO_5012280679" description="DUF4136 domain-containing protein" evidence="1">
    <location>
        <begin position="24"/>
        <end position="220"/>
    </location>
</feature>
<dbReference type="EMBL" id="FWYF01000001">
    <property type="protein sequence ID" value="SMD32270.1"/>
    <property type="molecule type" value="Genomic_DNA"/>
</dbReference>
<dbReference type="OrthoDB" id="981833at2"/>
<proteinExistence type="predicted"/>
<reference evidence="2 3" key="1">
    <citation type="submission" date="2017-04" db="EMBL/GenBank/DDBJ databases">
        <authorList>
            <person name="Afonso C.L."/>
            <person name="Miller P.J."/>
            <person name="Scott M.A."/>
            <person name="Spackman E."/>
            <person name="Goraichik I."/>
            <person name="Dimitrov K.M."/>
            <person name="Suarez D.L."/>
            <person name="Swayne D.E."/>
        </authorList>
    </citation>
    <scope>NUCLEOTIDE SEQUENCE [LARGE SCALE GENOMIC DNA]</scope>
    <source>
        <strain evidence="2 3">DSM 26133</strain>
    </source>
</reference>
<keyword evidence="1" id="KW-0732">Signal</keyword>